<organism evidence="1 2">
    <name type="scientific">Trichormus variabilis SAG 1403-4b</name>
    <dbReference type="NCBI Taxonomy" id="447716"/>
    <lineage>
        <taxon>Bacteria</taxon>
        <taxon>Bacillati</taxon>
        <taxon>Cyanobacteriota</taxon>
        <taxon>Cyanophyceae</taxon>
        <taxon>Nostocales</taxon>
        <taxon>Nostocaceae</taxon>
        <taxon>Trichormus</taxon>
    </lineage>
</organism>
<name>A0A433UF89_ANAVA</name>
<evidence type="ECO:0000313" key="2">
    <source>
        <dbReference type="Proteomes" id="UP000276103"/>
    </source>
</evidence>
<reference evidence="1 2" key="1">
    <citation type="journal article" date="2019" name="Genome Biol. Evol.">
        <title>Day and night: Metabolic profiles and evolutionary relationships of six axenic non-marine cyanobacteria.</title>
        <authorList>
            <person name="Will S.E."/>
            <person name="Henke P."/>
            <person name="Boedeker C."/>
            <person name="Huang S."/>
            <person name="Brinkmann H."/>
            <person name="Rohde M."/>
            <person name="Jarek M."/>
            <person name="Friedl T."/>
            <person name="Seufert S."/>
            <person name="Schumacher M."/>
            <person name="Overmann J."/>
            <person name="Neumann-Schaal M."/>
            <person name="Petersen J."/>
        </authorList>
    </citation>
    <scope>NUCLEOTIDE SEQUENCE [LARGE SCALE GENOMIC DNA]</scope>
    <source>
        <strain evidence="1 2">SAG 1403-4b</strain>
    </source>
</reference>
<dbReference type="AlphaFoldDB" id="A0A433UF89"/>
<comment type="caution">
    <text evidence="1">The sequence shown here is derived from an EMBL/GenBank/DDBJ whole genome shotgun (WGS) entry which is preliminary data.</text>
</comment>
<keyword evidence="2" id="KW-1185">Reference proteome</keyword>
<accession>A0A433UF89</accession>
<dbReference type="Proteomes" id="UP000276103">
    <property type="component" value="Unassembled WGS sequence"/>
</dbReference>
<dbReference type="EMBL" id="RSCM01000027">
    <property type="protein sequence ID" value="RUS92536.1"/>
    <property type="molecule type" value="Genomic_DNA"/>
</dbReference>
<proteinExistence type="predicted"/>
<sequence>MIPDLLRRYDAGLVDAIESLINRISIWEDGQFSASEVELTRREAQKIAAWVINDAADPFGFCGSSLTGHRLVELLGNIRGGSGNGSV</sequence>
<protein>
    <submittedName>
        <fullName evidence="1">Uncharacterized protein</fullName>
    </submittedName>
</protein>
<dbReference type="RefSeq" id="WP_127056797.1">
    <property type="nucleotide sequence ID" value="NZ_RSCM01000027.1"/>
</dbReference>
<evidence type="ECO:0000313" key="1">
    <source>
        <dbReference type="EMBL" id="RUS92536.1"/>
    </source>
</evidence>
<dbReference type="OrthoDB" id="9854332at2"/>
<gene>
    <name evidence="1" type="ORF">DSM107003_50190</name>
</gene>